<dbReference type="SUPFAM" id="SSF52087">
    <property type="entry name" value="CRAL/TRIO domain"/>
    <property type="match status" value="1"/>
</dbReference>
<dbReference type="InParanoid" id="A0A6L2PCU6"/>
<dbReference type="InterPro" id="IPR011074">
    <property type="entry name" value="CRAL/TRIO_N_dom"/>
</dbReference>
<protein>
    <recommendedName>
        <fullName evidence="1">CRAL-TRIO domain-containing protein</fullName>
    </recommendedName>
</protein>
<reference evidence="3" key="1">
    <citation type="submission" date="2020-01" db="EMBL/GenBank/DDBJ databases">
        <title>Draft genome sequence of the Termite Coptotermes fromosanus.</title>
        <authorList>
            <person name="Itakura S."/>
            <person name="Yosikawa Y."/>
            <person name="Umezawa K."/>
        </authorList>
    </citation>
    <scope>NUCLEOTIDE SEQUENCE [LARGE SCALE GENOMIC DNA]</scope>
</reference>
<dbReference type="SUPFAM" id="SSF46938">
    <property type="entry name" value="CRAL/TRIO N-terminal domain"/>
    <property type="match status" value="1"/>
</dbReference>
<dbReference type="CDD" id="cd00170">
    <property type="entry name" value="SEC14"/>
    <property type="match status" value="1"/>
</dbReference>
<dbReference type="Gene3D" id="1.20.5.1200">
    <property type="entry name" value="Alpha-tocopherol transfer"/>
    <property type="match status" value="1"/>
</dbReference>
<sequence>MPFNSNWKLLCVRACGRAGVCVRVISVWTFNENQFRIMTTTRVIMSYQWGAANNEKAAMTGLKEEVARVADRELRENKSTREQMLEQFREWIRKNQDICNCRTDDNFLLRFLRVKKFSLPMAQQVLLKYINFRQTFSHLVCNSDYLIPSVTELISNGYIYASPFRDSNGRRVILYNLSKFDPHKHNNSDMTKVHMITYEVLIEDEESQVMGFTHVADIHHASPAHATIWSPTEFSTMVKWGEQSLPMRHKEIHLINVPAAVRYFYDLISALVSDKMRSRLKIHDSVESLRKRVDPKVLPKELGGHMPMAEMIDLWKKEVSAKRESILSLDDMKLLSTKSIITRRNNQQNENSSLMINSLQGSFRRLEVD</sequence>
<dbReference type="InterPro" id="IPR036273">
    <property type="entry name" value="CRAL/TRIO_N_dom_sf"/>
</dbReference>
<keyword evidence="3" id="KW-1185">Reference proteome</keyword>
<evidence type="ECO:0000313" key="2">
    <source>
        <dbReference type="EMBL" id="GFG30331.1"/>
    </source>
</evidence>
<dbReference type="PANTHER" id="PTHR10174">
    <property type="entry name" value="ALPHA-TOCOPHEROL TRANSFER PROTEIN-RELATED"/>
    <property type="match status" value="1"/>
</dbReference>
<dbReference type="PRINTS" id="PR00180">
    <property type="entry name" value="CRETINALDHBP"/>
</dbReference>
<dbReference type="Gene3D" id="1.10.8.20">
    <property type="entry name" value="N-terminal domain of phosphatidylinositol transfer protein sec14p"/>
    <property type="match status" value="1"/>
</dbReference>
<dbReference type="GO" id="GO:0016020">
    <property type="term" value="C:membrane"/>
    <property type="evidence" value="ECO:0007669"/>
    <property type="project" value="TreeGrafter"/>
</dbReference>
<name>A0A6L2PCU6_COPFO</name>
<dbReference type="InterPro" id="IPR036865">
    <property type="entry name" value="CRAL-TRIO_dom_sf"/>
</dbReference>
<dbReference type="PANTHER" id="PTHR10174:SF120">
    <property type="entry name" value="CELLULAR RETINALDEHYDE BINDING PROTEIN"/>
    <property type="match status" value="1"/>
</dbReference>
<dbReference type="OrthoDB" id="1434354at2759"/>
<dbReference type="Gene3D" id="3.40.525.10">
    <property type="entry name" value="CRAL-TRIO lipid binding domain"/>
    <property type="match status" value="1"/>
</dbReference>
<accession>A0A6L2PCU6</accession>
<dbReference type="EMBL" id="BLKM01010452">
    <property type="protein sequence ID" value="GFG30331.1"/>
    <property type="molecule type" value="Genomic_DNA"/>
</dbReference>
<dbReference type="GO" id="GO:1902936">
    <property type="term" value="F:phosphatidylinositol bisphosphate binding"/>
    <property type="evidence" value="ECO:0007669"/>
    <property type="project" value="TreeGrafter"/>
</dbReference>
<dbReference type="FunCoup" id="A0A6L2PCU6">
    <property type="interactions" value="43"/>
</dbReference>
<dbReference type="SMART" id="SM00516">
    <property type="entry name" value="SEC14"/>
    <property type="match status" value="1"/>
</dbReference>
<evidence type="ECO:0000259" key="1">
    <source>
        <dbReference type="PROSITE" id="PS50191"/>
    </source>
</evidence>
<gene>
    <name evidence="2" type="ORF">Cfor_02137</name>
</gene>
<dbReference type="Pfam" id="PF00650">
    <property type="entry name" value="CRAL_TRIO"/>
    <property type="match status" value="1"/>
</dbReference>
<dbReference type="Proteomes" id="UP000502823">
    <property type="component" value="Unassembled WGS sequence"/>
</dbReference>
<comment type="caution">
    <text evidence="2">The sequence shown here is derived from an EMBL/GenBank/DDBJ whole genome shotgun (WGS) entry which is preliminary data.</text>
</comment>
<dbReference type="AlphaFoldDB" id="A0A6L2PCU6"/>
<proteinExistence type="predicted"/>
<feature type="domain" description="CRAL-TRIO" evidence="1">
    <location>
        <begin position="147"/>
        <end position="310"/>
    </location>
</feature>
<dbReference type="InterPro" id="IPR001251">
    <property type="entry name" value="CRAL-TRIO_dom"/>
</dbReference>
<evidence type="ECO:0000313" key="3">
    <source>
        <dbReference type="Proteomes" id="UP000502823"/>
    </source>
</evidence>
<dbReference type="SMART" id="SM01100">
    <property type="entry name" value="CRAL_TRIO_N"/>
    <property type="match status" value="1"/>
</dbReference>
<organism evidence="2 3">
    <name type="scientific">Coptotermes formosanus</name>
    <name type="common">Formosan subterranean termite</name>
    <dbReference type="NCBI Taxonomy" id="36987"/>
    <lineage>
        <taxon>Eukaryota</taxon>
        <taxon>Metazoa</taxon>
        <taxon>Ecdysozoa</taxon>
        <taxon>Arthropoda</taxon>
        <taxon>Hexapoda</taxon>
        <taxon>Insecta</taxon>
        <taxon>Pterygota</taxon>
        <taxon>Neoptera</taxon>
        <taxon>Polyneoptera</taxon>
        <taxon>Dictyoptera</taxon>
        <taxon>Blattodea</taxon>
        <taxon>Blattoidea</taxon>
        <taxon>Termitoidae</taxon>
        <taxon>Rhinotermitidae</taxon>
        <taxon>Coptotermes</taxon>
    </lineage>
</organism>
<dbReference type="PROSITE" id="PS50191">
    <property type="entry name" value="CRAL_TRIO"/>
    <property type="match status" value="1"/>
</dbReference>